<organism evidence="2">
    <name type="scientific">Tanacetum cinerariifolium</name>
    <name type="common">Dalmatian daisy</name>
    <name type="synonym">Chrysanthemum cinerariifolium</name>
    <dbReference type="NCBI Taxonomy" id="118510"/>
    <lineage>
        <taxon>Eukaryota</taxon>
        <taxon>Viridiplantae</taxon>
        <taxon>Streptophyta</taxon>
        <taxon>Embryophyta</taxon>
        <taxon>Tracheophyta</taxon>
        <taxon>Spermatophyta</taxon>
        <taxon>Magnoliopsida</taxon>
        <taxon>eudicotyledons</taxon>
        <taxon>Gunneridae</taxon>
        <taxon>Pentapetalae</taxon>
        <taxon>asterids</taxon>
        <taxon>campanulids</taxon>
        <taxon>Asterales</taxon>
        <taxon>Asteraceae</taxon>
        <taxon>Asteroideae</taxon>
        <taxon>Anthemideae</taxon>
        <taxon>Anthemidinae</taxon>
        <taxon>Tanacetum</taxon>
    </lineage>
</organism>
<feature type="region of interest" description="Disordered" evidence="1">
    <location>
        <begin position="60"/>
        <end position="85"/>
    </location>
</feature>
<name>A0A699XEE9_TANCI</name>
<protein>
    <submittedName>
        <fullName evidence="2">Uncharacterized protein</fullName>
    </submittedName>
</protein>
<dbReference type="AlphaFoldDB" id="A0A699XEE9"/>
<gene>
    <name evidence="2" type="ORF">Tci_929996</name>
</gene>
<feature type="non-terminal residue" evidence="2">
    <location>
        <position position="1"/>
    </location>
</feature>
<reference evidence="2" key="1">
    <citation type="journal article" date="2019" name="Sci. Rep.">
        <title>Draft genome of Tanacetum cinerariifolium, the natural source of mosquito coil.</title>
        <authorList>
            <person name="Yamashiro T."/>
            <person name="Shiraishi A."/>
            <person name="Satake H."/>
            <person name="Nakayama K."/>
        </authorList>
    </citation>
    <scope>NUCLEOTIDE SEQUENCE</scope>
</reference>
<feature type="region of interest" description="Disordered" evidence="1">
    <location>
        <begin position="1"/>
        <end position="22"/>
    </location>
</feature>
<sequence>RAGSTGQRHRPRANVLSGRGQQSQLVAHSLHVRHGAAGAVHQRFHQGRLDGSVAVRALHRGRADPGNATDDRHLDVGQGGSVSVA</sequence>
<proteinExistence type="predicted"/>
<dbReference type="EMBL" id="BKCJ011847797">
    <property type="protein sequence ID" value="GFD58027.1"/>
    <property type="molecule type" value="Genomic_DNA"/>
</dbReference>
<evidence type="ECO:0000313" key="2">
    <source>
        <dbReference type="EMBL" id="GFD58027.1"/>
    </source>
</evidence>
<evidence type="ECO:0000256" key="1">
    <source>
        <dbReference type="SAM" id="MobiDB-lite"/>
    </source>
</evidence>
<comment type="caution">
    <text evidence="2">The sequence shown here is derived from an EMBL/GenBank/DDBJ whole genome shotgun (WGS) entry which is preliminary data.</text>
</comment>
<feature type="non-terminal residue" evidence="2">
    <location>
        <position position="85"/>
    </location>
</feature>
<accession>A0A699XEE9</accession>